<evidence type="ECO:0000313" key="2">
    <source>
        <dbReference type="Proteomes" id="UP001060215"/>
    </source>
</evidence>
<organism evidence="1 2">
    <name type="scientific">Camellia lanceoleosa</name>
    <dbReference type="NCBI Taxonomy" id="1840588"/>
    <lineage>
        <taxon>Eukaryota</taxon>
        <taxon>Viridiplantae</taxon>
        <taxon>Streptophyta</taxon>
        <taxon>Embryophyta</taxon>
        <taxon>Tracheophyta</taxon>
        <taxon>Spermatophyta</taxon>
        <taxon>Magnoliopsida</taxon>
        <taxon>eudicotyledons</taxon>
        <taxon>Gunneridae</taxon>
        <taxon>Pentapetalae</taxon>
        <taxon>asterids</taxon>
        <taxon>Ericales</taxon>
        <taxon>Theaceae</taxon>
        <taxon>Camellia</taxon>
    </lineage>
</organism>
<name>A0ACC0IS03_9ERIC</name>
<protein>
    <submittedName>
        <fullName evidence="1">Uncharacterized protein</fullName>
    </submittedName>
</protein>
<dbReference type="EMBL" id="CM045760">
    <property type="protein sequence ID" value="KAI8028488.1"/>
    <property type="molecule type" value="Genomic_DNA"/>
</dbReference>
<gene>
    <name evidence="1" type="ORF">LOK49_LG02G00067</name>
</gene>
<proteinExistence type="predicted"/>
<keyword evidence="2" id="KW-1185">Reference proteome</keyword>
<dbReference type="Proteomes" id="UP001060215">
    <property type="component" value="Chromosome 3"/>
</dbReference>
<evidence type="ECO:0000313" key="1">
    <source>
        <dbReference type="EMBL" id="KAI8028488.1"/>
    </source>
</evidence>
<reference evidence="1 2" key="1">
    <citation type="journal article" date="2022" name="Plant J.">
        <title>Chromosome-level genome of Camellia lanceoleosa provides a valuable resource for understanding genome evolution and self-incompatibility.</title>
        <authorList>
            <person name="Gong W."/>
            <person name="Xiao S."/>
            <person name="Wang L."/>
            <person name="Liao Z."/>
            <person name="Chang Y."/>
            <person name="Mo W."/>
            <person name="Hu G."/>
            <person name="Li W."/>
            <person name="Zhao G."/>
            <person name="Zhu H."/>
            <person name="Hu X."/>
            <person name="Ji K."/>
            <person name="Xiang X."/>
            <person name="Song Q."/>
            <person name="Yuan D."/>
            <person name="Jin S."/>
            <person name="Zhang L."/>
        </authorList>
    </citation>
    <scope>NUCLEOTIDE SEQUENCE [LARGE SCALE GENOMIC DNA]</scope>
    <source>
        <strain evidence="1">SQ_2022a</strain>
    </source>
</reference>
<sequence>MEMEMEMEMDLDLFPQHGFVGVDSIIDEDEDGDLGFAVFGGKLAVSEHGLLFSRAILPLGHVPSFSDACQENTSSPYLSHYVNTSLMSSPSQPRPTTHLTETETGQGTNAAISSITLSVAATETIGLKESTTSSAGPHQKILRSDPIETEEAVLRLPPVSFLKSKSLSK</sequence>
<comment type="caution">
    <text evidence="1">The sequence shown here is derived from an EMBL/GenBank/DDBJ whole genome shotgun (WGS) entry which is preliminary data.</text>
</comment>
<accession>A0ACC0IS03</accession>